<feature type="transmembrane region" description="Helical" evidence="4">
    <location>
        <begin position="275"/>
        <end position="294"/>
    </location>
</feature>
<evidence type="ECO:0000313" key="7">
    <source>
        <dbReference type="Proteomes" id="UP000787472"/>
    </source>
</evidence>
<evidence type="ECO:0000259" key="5">
    <source>
        <dbReference type="PROSITE" id="PS50850"/>
    </source>
</evidence>
<dbReference type="AlphaFoldDB" id="A0A9E5MKD7"/>
<keyword evidence="3 4" id="KW-0472">Membrane</keyword>
<evidence type="ECO:0000256" key="4">
    <source>
        <dbReference type="SAM" id="Phobius"/>
    </source>
</evidence>
<name>A0A9E5MKD7_9GAMM</name>
<evidence type="ECO:0000256" key="2">
    <source>
        <dbReference type="ARBA" id="ARBA00022989"/>
    </source>
</evidence>
<feature type="transmembrane region" description="Helical" evidence="4">
    <location>
        <begin position="248"/>
        <end position="268"/>
    </location>
</feature>
<comment type="caution">
    <text evidence="6">The sequence shown here is derived from an EMBL/GenBank/DDBJ whole genome shotgun (WGS) entry which is preliminary data.</text>
</comment>
<dbReference type="InterPro" id="IPR020846">
    <property type="entry name" value="MFS_dom"/>
</dbReference>
<feature type="transmembrane region" description="Helical" evidence="4">
    <location>
        <begin position="94"/>
        <end position="114"/>
    </location>
</feature>
<feature type="domain" description="Major facilitator superfamily (MFS) profile" evidence="5">
    <location>
        <begin position="1"/>
        <end position="387"/>
    </location>
</feature>
<proteinExistence type="predicted"/>
<evidence type="ECO:0000313" key="6">
    <source>
        <dbReference type="EMBL" id="NHO66369.1"/>
    </source>
</evidence>
<dbReference type="SUPFAM" id="SSF103473">
    <property type="entry name" value="MFS general substrate transporter"/>
    <property type="match status" value="1"/>
</dbReference>
<dbReference type="Pfam" id="PF07690">
    <property type="entry name" value="MFS_1"/>
    <property type="match status" value="1"/>
</dbReference>
<evidence type="ECO:0000256" key="3">
    <source>
        <dbReference type="ARBA" id="ARBA00023136"/>
    </source>
</evidence>
<dbReference type="InterPro" id="IPR011701">
    <property type="entry name" value="MFS"/>
</dbReference>
<gene>
    <name evidence="6" type="ORF">G8770_12545</name>
</gene>
<reference evidence="6" key="1">
    <citation type="submission" date="2020-03" db="EMBL/GenBank/DDBJ databases">
        <authorList>
            <person name="Guo F."/>
        </authorList>
    </citation>
    <scope>NUCLEOTIDE SEQUENCE</scope>
    <source>
        <strain evidence="6">JCM 30134</strain>
    </source>
</reference>
<dbReference type="InterPro" id="IPR036259">
    <property type="entry name" value="MFS_trans_sf"/>
</dbReference>
<accession>A0A9E5MKD7</accession>
<dbReference type="Gene3D" id="1.20.1250.20">
    <property type="entry name" value="MFS general substrate transporter like domains"/>
    <property type="match status" value="2"/>
</dbReference>
<feature type="transmembrane region" description="Helical" evidence="4">
    <location>
        <begin position="7"/>
        <end position="25"/>
    </location>
</feature>
<feature type="transmembrane region" description="Helical" evidence="4">
    <location>
        <begin position="37"/>
        <end position="59"/>
    </location>
</feature>
<feature type="transmembrane region" description="Helical" evidence="4">
    <location>
        <begin position="126"/>
        <end position="147"/>
    </location>
</feature>
<keyword evidence="7" id="KW-1185">Reference proteome</keyword>
<feature type="transmembrane region" description="Helical" evidence="4">
    <location>
        <begin position="159"/>
        <end position="178"/>
    </location>
</feature>
<protein>
    <submittedName>
        <fullName evidence="6">MFS transporter</fullName>
    </submittedName>
</protein>
<evidence type="ECO:0000256" key="1">
    <source>
        <dbReference type="ARBA" id="ARBA00022692"/>
    </source>
</evidence>
<organism evidence="6 7">
    <name type="scientific">Pseudomaricurvus hydrocarbonicus</name>
    <dbReference type="NCBI Taxonomy" id="1470433"/>
    <lineage>
        <taxon>Bacteria</taxon>
        <taxon>Pseudomonadati</taxon>
        <taxon>Pseudomonadota</taxon>
        <taxon>Gammaproteobacteria</taxon>
        <taxon>Cellvibrionales</taxon>
        <taxon>Cellvibrionaceae</taxon>
        <taxon>Pseudomaricurvus</taxon>
    </lineage>
</organism>
<feature type="transmembrane region" description="Helical" evidence="4">
    <location>
        <begin position="208"/>
        <end position="228"/>
    </location>
</feature>
<feature type="transmembrane region" description="Helical" evidence="4">
    <location>
        <begin position="332"/>
        <end position="351"/>
    </location>
</feature>
<feature type="transmembrane region" description="Helical" evidence="4">
    <location>
        <begin position="363"/>
        <end position="382"/>
    </location>
</feature>
<keyword evidence="2 4" id="KW-1133">Transmembrane helix</keyword>
<feature type="transmembrane region" description="Helical" evidence="4">
    <location>
        <begin position="71"/>
        <end position="88"/>
    </location>
</feature>
<dbReference type="Proteomes" id="UP000787472">
    <property type="component" value="Unassembled WGS sequence"/>
</dbReference>
<dbReference type="PROSITE" id="PS50850">
    <property type="entry name" value="MFS"/>
    <property type="match status" value="1"/>
</dbReference>
<sequence>MLMASTVGIGLGVSSLAIYSAGLFVHDLGNDIGLTTAMFGLAFSLLAFGTALAIPVVGYAIDKFGVKKPTIVGALGLAVGFFAMGTVVHTVPAYLATMGLIGFFGASSGPIAFARAVSSWFDQARGLALGIAMMGMGLGGAIIPITIGRVIDIYGWQNGYLVLAAMAALGILPTLLFVSEAPPPKNESLVDSVLIEDKKSFIPLRGNILFWQLVVTYGVLAVAFTGLIPHFVPMLRDSGMSAADAASIFSLVGISVIVSRLAIGFLLDIIEPTRLAAFLCILCAIGVAALSVGGVVYAPVAAISTGFMLGAELDILGYIISRYFGLAAFGRAYAGPFTAFLIGGGLAPIWVGTVAEQAGSYTPALTIITALTLLCGVGFLFLPSARKTKTQLPGGNCVKPGTSPKASCESDL</sequence>
<keyword evidence="1 4" id="KW-0812">Transmembrane</keyword>
<dbReference type="GO" id="GO:0022857">
    <property type="term" value="F:transmembrane transporter activity"/>
    <property type="evidence" value="ECO:0007669"/>
    <property type="project" value="InterPro"/>
</dbReference>
<dbReference type="PANTHER" id="PTHR11360">
    <property type="entry name" value="MONOCARBOXYLATE TRANSPORTER"/>
    <property type="match status" value="1"/>
</dbReference>
<feature type="transmembrane region" description="Helical" evidence="4">
    <location>
        <begin position="300"/>
        <end position="320"/>
    </location>
</feature>
<dbReference type="EMBL" id="JAAONZ010000009">
    <property type="protein sequence ID" value="NHO66369.1"/>
    <property type="molecule type" value="Genomic_DNA"/>
</dbReference>
<dbReference type="InterPro" id="IPR050327">
    <property type="entry name" value="Proton-linked_MCT"/>
</dbReference>
<dbReference type="PANTHER" id="PTHR11360:SF308">
    <property type="entry name" value="BLL3089 PROTEIN"/>
    <property type="match status" value="1"/>
</dbReference>